<dbReference type="EMBL" id="JBFOLK010000002">
    <property type="protein sequence ID" value="KAL2533123.1"/>
    <property type="molecule type" value="Genomic_DNA"/>
</dbReference>
<dbReference type="AlphaFoldDB" id="A0ABD1V8E0"/>
<evidence type="ECO:0000313" key="2">
    <source>
        <dbReference type="Proteomes" id="UP001604336"/>
    </source>
</evidence>
<comment type="caution">
    <text evidence="1">The sequence shown here is derived from an EMBL/GenBank/DDBJ whole genome shotgun (WGS) entry which is preliminary data.</text>
</comment>
<evidence type="ECO:0000313" key="1">
    <source>
        <dbReference type="EMBL" id="KAL2533123.1"/>
    </source>
</evidence>
<sequence length="163" mass="19130">MRTRFVQCGEVKLERKIDERIDQFIDRLEKLPHKKNQVHGLATSWSFIDRLEKLPHKKNQLPDIMLISFFIPISWSWTVVRIKYAFMPTDLNKFISCLEGKLDAPQDTVDYRSMGILTSILFFPLPCVPHLPVLLLRDMSICLTDERLHLFQMDPVELFVGKS</sequence>
<reference evidence="2" key="1">
    <citation type="submission" date="2024-07" db="EMBL/GenBank/DDBJ databases">
        <title>Two chromosome-level genome assemblies of Korean endemic species Abeliophyllum distichum and Forsythia ovata (Oleaceae).</title>
        <authorList>
            <person name="Jang H."/>
        </authorList>
    </citation>
    <scope>NUCLEOTIDE SEQUENCE [LARGE SCALE GENOMIC DNA]</scope>
</reference>
<name>A0ABD1V8E0_9LAMI</name>
<protein>
    <submittedName>
        <fullName evidence="1">Uncharacterized protein</fullName>
    </submittedName>
</protein>
<accession>A0ABD1V8E0</accession>
<dbReference type="Proteomes" id="UP001604336">
    <property type="component" value="Unassembled WGS sequence"/>
</dbReference>
<gene>
    <name evidence="1" type="ORF">Adt_06474</name>
</gene>
<proteinExistence type="predicted"/>
<organism evidence="1 2">
    <name type="scientific">Abeliophyllum distichum</name>
    <dbReference type="NCBI Taxonomy" id="126358"/>
    <lineage>
        <taxon>Eukaryota</taxon>
        <taxon>Viridiplantae</taxon>
        <taxon>Streptophyta</taxon>
        <taxon>Embryophyta</taxon>
        <taxon>Tracheophyta</taxon>
        <taxon>Spermatophyta</taxon>
        <taxon>Magnoliopsida</taxon>
        <taxon>eudicotyledons</taxon>
        <taxon>Gunneridae</taxon>
        <taxon>Pentapetalae</taxon>
        <taxon>asterids</taxon>
        <taxon>lamiids</taxon>
        <taxon>Lamiales</taxon>
        <taxon>Oleaceae</taxon>
        <taxon>Forsythieae</taxon>
        <taxon>Abeliophyllum</taxon>
    </lineage>
</organism>
<keyword evidence="2" id="KW-1185">Reference proteome</keyword>